<protein>
    <submittedName>
        <fullName evidence="1">Uncharacterized protein</fullName>
    </submittedName>
</protein>
<proteinExistence type="predicted"/>
<dbReference type="Proteomes" id="UP000230392">
    <property type="component" value="Unassembled WGS sequence"/>
</dbReference>
<evidence type="ECO:0000313" key="1">
    <source>
        <dbReference type="EMBL" id="PIP15747.1"/>
    </source>
</evidence>
<organism evidence="1 2">
    <name type="scientific">bacterium (Candidatus Ratteibacteria) CG23_combo_of_CG06-09_8_20_14_all_48_7</name>
    <dbReference type="NCBI Taxonomy" id="2014292"/>
    <lineage>
        <taxon>Bacteria</taxon>
        <taxon>Candidatus Ratteibacteria</taxon>
    </lineage>
</organism>
<name>A0A2G9Y952_9BACT</name>
<accession>A0A2G9Y952</accession>
<feature type="non-terminal residue" evidence="1">
    <location>
        <position position="90"/>
    </location>
</feature>
<comment type="caution">
    <text evidence="1">The sequence shown here is derived from an EMBL/GenBank/DDBJ whole genome shotgun (WGS) entry which is preliminary data.</text>
</comment>
<gene>
    <name evidence="1" type="ORF">COX46_05070</name>
</gene>
<evidence type="ECO:0000313" key="2">
    <source>
        <dbReference type="Proteomes" id="UP000230392"/>
    </source>
</evidence>
<dbReference type="EMBL" id="PCRF01000248">
    <property type="protein sequence ID" value="PIP15747.1"/>
    <property type="molecule type" value="Genomic_DNA"/>
</dbReference>
<reference evidence="1 2" key="1">
    <citation type="submission" date="2017-09" db="EMBL/GenBank/DDBJ databases">
        <title>Depth-based differentiation of microbial function through sediment-hosted aquifers and enrichment of novel symbionts in the deep terrestrial subsurface.</title>
        <authorList>
            <person name="Probst A.J."/>
            <person name="Ladd B."/>
            <person name="Jarett J.K."/>
            <person name="Geller-Mcgrath D.E."/>
            <person name="Sieber C.M."/>
            <person name="Emerson J.B."/>
            <person name="Anantharaman K."/>
            <person name="Thomas B.C."/>
            <person name="Malmstrom R."/>
            <person name="Stieglmeier M."/>
            <person name="Klingl A."/>
            <person name="Woyke T."/>
            <person name="Ryan C.M."/>
            <person name="Banfield J.F."/>
        </authorList>
    </citation>
    <scope>NUCLEOTIDE SEQUENCE [LARGE SCALE GENOMIC DNA]</scope>
    <source>
        <strain evidence="1">CG23_combo_of_CG06-09_8_20_14_all_48_7</strain>
    </source>
</reference>
<feature type="non-terminal residue" evidence="1">
    <location>
        <position position="1"/>
    </location>
</feature>
<dbReference type="AlphaFoldDB" id="A0A2G9Y952"/>
<sequence>GDICDPNADLATANPDGPVEWNAGCLLGRWRSDGSGVDWLCGISFALPKKYSCDGADEPDVDFLPDGRLFMGIRARTYPHTRQELPSLHY</sequence>